<dbReference type="InterPro" id="IPR006913">
    <property type="entry name" value="CENP-V/GFA"/>
</dbReference>
<dbReference type="AlphaFoldDB" id="A0AAD4CWP0"/>
<gene>
    <name evidence="6" type="ORF">FE257_009079</name>
</gene>
<accession>A0AAD4CWP0</accession>
<comment type="similarity">
    <text evidence="1">Belongs to the Gfa family.</text>
</comment>
<keyword evidence="3" id="KW-0862">Zinc</keyword>
<comment type="caution">
    <text evidence="6">The sequence shown here is derived from an EMBL/GenBank/DDBJ whole genome shotgun (WGS) entry which is preliminary data.</text>
</comment>
<evidence type="ECO:0000256" key="3">
    <source>
        <dbReference type="ARBA" id="ARBA00022833"/>
    </source>
</evidence>
<proteinExistence type="inferred from homology"/>
<dbReference type="GO" id="GO:0016846">
    <property type="term" value="F:carbon-sulfur lyase activity"/>
    <property type="evidence" value="ECO:0007669"/>
    <property type="project" value="InterPro"/>
</dbReference>
<evidence type="ECO:0000256" key="4">
    <source>
        <dbReference type="ARBA" id="ARBA00023239"/>
    </source>
</evidence>
<dbReference type="Gene3D" id="3.90.1590.10">
    <property type="entry name" value="glutathione-dependent formaldehyde- activating enzyme (gfa)"/>
    <property type="match status" value="1"/>
</dbReference>
<dbReference type="SUPFAM" id="SSF51316">
    <property type="entry name" value="Mss4-like"/>
    <property type="match status" value="1"/>
</dbReference>
<name>A0AAD4CWP0_ASPNN</name>
<evidence type="ECO:0000313" key="7">
    <source>
        <dbReference type="Proteomes" id="UP001194746"/>
    </source>
</evidence>
<organism evidence="6 7">
    <name type="scientific">Aspergillus nanangensis</name>
    <dbReference type="NCBI Taxonomy" id="2582783"/>
    <lineage>
        <taxon>Eukaryota</taxon>
        <taxon>Fungi</taxon>
        <taxon>Dikarya</taxon>
        <taxon>Ascomycota</taxon>
        <taxon>Pezizomycotina</taxon>
        <taxon>Eurotiomycetes</taxon>
        <taxon>Eurotiomycetidae</taxon>
        <taxon>Eurotiales</taxon>
        <taxon>Aspergillaceae</taxon>
        <taxon>Aspergillus</taxon>
        <taxon>Aspergillus subgen. Circumdati</taxon>
    </lineage>
</organism>
<evidence type="ECO:0000256" key="2">
    <source>
        <dbReference type="ARBA" id="ARBA00022723"/>
    </source>
</evidence>
<dbReference type="GO" id="GO:0046872">
    <property type="term" value="F:metal ion binding"/>
    <property type="evidence" value="ECO:0007669"/>
    <property type="project" value="UniProtKB-KW"/>
</dbReference>
<evidence type="ECO:0000256" key="1">
    <source>
        <dbReference type="ARBA" id="ARBA00005495"/>
    </source>
</evidence>
<reference evidence="6" key="1">
    <citation type="journal article" date="2019" name="Beilstein J. Org. Chem.">
        <title>Nanangenines: drimane sesquiterpenoids as the dominant metabolite cohort of a novel Australian fungus, Aspergillus nanangensis.</title>
        <authorList>
            <person name="Lacey H.J."/>
            <person name="Gilchrist C.L.M."/>
            <person name="Crombie A."/>
            <person name="Kalaitzis J.A."/>
            <person name="Vuong D."/>
            <person name="Rutledge P.J."/>
            <person name="Turner P."/>
            <person name="Pitt J.I."/>
            <person name="Lacey E."/>
            <person name="Chooi Y.H."/>
            <person name="Piggott A.M."/>
        </authorList>
    </citation>
    <scope>NUCLEOTIDE SEQUENCE</scope>
    <source>
        <strain evidence="6">MST-FP2251</strain>
    </source>
</reference>
<keyword evidence="7" id="KW-1185">Reference proteome</keyword>
<dbReference type="EMBL" id="VCAU01000005">
    <property type="protein sequence ID" value="KAF9894106.1"/>
    <property type="molecule type" value="Genomic_DNA"/>
</dbReference>
<keyword evidence="2" id="KW-0479">Metal-binding</keyword>
<dbReference type="PROSITE" id="PS51891">
    <property type="entry name" value="CENP_V_GFA"/>
    <property type="match status" value="1"/>
</dbReference>
<evidence type="ECO:0000259" key="5">
    <source>
        <dbReference type="PROSITE" id="PS51891"/>
    </source>
</evidence>
<dbReference type="Proteomes" id="UP001194746">
    <property type="component" value="Unassembled WGS sequence"/>
</dbReference>
<protein>
    <recommendedName>
        <fullName evidence="5">CENP-V/GFA domain-containing protein</fullName>
    </recommendedName>
</protein>
<dbReference type="PANTHER" id="PTHR33337:SF31">
    <property type="entry name" value="DUF636 DOMAIN PROTEIN (AFU_ORTHOLOGUE AFUA_2G12650)"/>
    <property type="match status" value="1"/>
</dbReference>
<evidence type="ECO:0000313" key="6">
    <source>
        <dbReference type="EMBL" id="KAF9894106.1"/>
    </source>
</evidence>
<reference evidence="6" key="2">
    <citation type="submission" date="2020-02" db="EMBL/GenBank/DDBJ databases">
        <authorList>
            <person name="Gilchrist C.L.M."/>
            <person name="Chooi Y.-H."/>
        </authorList>
    </citation>
    <scope>NUCLEOTIDE SEQUENCE</scope>
    <source>
        <strain evidence="6">MST-FP2251</strain>
    </source>
</reference>
<sequence>MSESTEPPTAPMKGACLCSGVQFSLDGAPENVFICYCTHCSKNAGGEGQISAKFRRQQVHVECGEQLLSVWTLTDTLSGSEKEKVFCSRCGCTLWTVPMKHGGTHLIVRTSLVEDGLTRLPYRMEFFSSQKTNVAASAVKSFDTMPGY</sequence>
<dbReference type="Pfam" id="PF04828">
    <property type="entry name" value="GFA"/>
    <property type="match status" value="1"/>
</dbReference>
<feature type="domain" description="CENP-V/GFA" evidence="5">
    <location>
        <begin position="12"/>
        <end position="123"/>
    </location>
</feature>
<keyword evidence="4" id="KW-0456">Lyase</keyword>
<dbReference type="InterPro" id="IPR011057">
    <property type="entry name" value="Mss4-like_sf"/>
</dbReference>
<dbReference type="PANTHER" id="PTHR33337">
    <property type="entry name" value="GFA DOMAIN-CONTAINING PROTEIN"/>
    <property type="match status" value="1"/>
</dbReference>